<name>A0AA38WSM6_9ASTR</name>
<organism evidence="2 3">
    <name type="scientific">Centaurea solstitialis</name>
    <name type="common">yellow star-thistle</name>
    <dbReference type="NCBI Taxonomy" id="347529"/>
    <lineage>
        <taxon>Eukaryota</taxon>
        <taxon>Viridiplantae</taxon>
        <taxon>Streptophyta</taxon>
        <taxon>Embryophyta</taxon>
        <taxon>Tracheophyta</taxon>
        <taxon>Spermatophyta</taxon>
        <taxon>Magnoliopsida</taxon>
        <taxon>eudicotyledons</taxon>
        <taxon>Gunneridae</taxon>
        <taxon>Pentapetalae</taxon>
        <taxon>asterids</taxon>
        <taxon>campanulids</taxon>
        <taxon>Asterales</taxon>
        <taxon>Asteraceae</taxon>
        <taxon>Carduoideae</taxon>
        <taxon>Cardueae</taxon>
        <taxon>Centaureinae</taxon>
        <taxon>Centaurea</taxon>
    </lineage>
</organism>
<evidence type="ECO:0000313" key="3">
    <source>
        <dbReference type="Proteomes" id="UP001172457"/>
    </source>
</evidence>
<feature type="signal peptide" evidence="1">
    <location>
        <begin position="1"/>
        <end position="21"/>
    </location>
</feature>
<dbReference type="PANTHER" id="PTHR21454">
    <property type="entry name" value="DPH3 HOMOLOG-RELATED"/>
    <property type="match status" value="1"/>
</dbReference>
<dbReference type="PANTHER" id="PTHR21454:SF44">
    <property type="entry name" value="EXPP1 PROTEIN"/>
    <property type="match status" value="1"/>
</dbReference>
<gene>
    <name evidence="2" type="ORF">OSB04_006376</name>
</gene>
<dbReference type="InterPro" id="IPR044248">
    <property type="entry name" value="DPH3/4-like"/>
</dbReference>
<reference evidence="2" key="1">
    <citation type="submission" date="2023-03" db="EMBL/GenBank/DDBJ databases">
        <title>Chromosome-scale reference genome and RAD-based genetic map of yellow starthistle (Centaurea solstitialis) reveal putative structural variation and QTLs associated with invader traits.</title>
        <authorList>
            <person name="Reatini B."/>
            <person name="Cang F.A."/>
            <person name="Jiang Q."/>
            <person name="Mckibben M.T.W."/>
            <person name="Barker M.S."/>
            <person name="Rieseberg L.H."/>
            <person name="Dlugosch K.M."/>
        </authorList>
    </citation>
    <scope>NUCLEOTIDE SEQUENCE</scope>
    <source>
        <strain evidence="2">CAN-66</strain>
        <tissue evidence="2">Leaf</tissue>
    </source>
</reference>
<dbReference type="EMBL" id="JARYMX010000002">
    <property type="protein sequence ID" value="KAJ9561216.1"/>
    <property type="molecule type" value="Genomic_DNA"/>
</dbReference>
<comment type="caution">
    <text evidence="2">The sequence shown here is derived from an EMBL/GenBank/DDBJ whole genome shotgun (WGS) entry which is preliminary data.</text>
</comment>
<dbReference type="AlphaFoldDB" id="A0AA38WSM6"/>
<evidence type="ECO:0008006" key="4">
    <source>
        <dbReference type="Google" id="ProtNLM"/>
    </source>
</evidence>
<evidence type="ECO:0000256" key="1">
    <source>
        <dbReference type="SAM" id="SignalP"/>
    </source>
</evidence>
<feature type="chain" id="PRO_5041374456" description="Expp1 protein" evidence="1">
    <location>
        <begin position="22"/>
        <end position="232"/>
    </location>
</feature>
<dbReference type="Proteomes" id="UP001172457">
    <property type="component" value="Chromosome 2"/>
</dbReference>
<dbReference type="GO" id="GO:0046872">
    <property type="term" value="F:metal ion binding"/>
    <property type="evidence" value="ECO:0007669"/>
    <property type="project" value="InterPro"/>
</dbReference>
<accession>A0AA38WSM6</accession>
<keyword evidence="1" id="KW-0732">Signal</keyword>
<dbReference type="GO" id="GO:0005829">
    <property type="term" value="C:cytosol"/>
    <property type="evidence" value="ECO:0007669"/>
    <property type="project" value="TreeGrafter"/>
</dbReference>
<proteinExistence type="predicted"/>
<evidence type="ECO:0000313" key="2">
    <source>
        <dbReference type="EMBL" id="KAJ9561216.1"/>
    </source>
</evidence>
<dbReference type="GO" id="GO:0017183">
    <property type="term" value="P:protein histidyl modification to diphthamide"/>
    <property type="evidence" value="ECO:0007669"/>
    <property type="project" value="InterPro"/>
</dbReference>
<sequence>MATKIMIFTVMAMMMAMAVRCLDTNNVFNPCSDAKVKSRDGFTFGFAFSSKESFFDKQIQLSPCDRRLALGGTDARLAVFRPKVDELTYLTINRTDFDPVKAGGYMVAFAGRQYAARSIPTFVADKSNIVTSFTLVLEFEEGTLVDLHWKKFGCKSCAERSAICLNHQDCAMPISKCKAGGGSVDCKISVQLAFSGTDKALEVLNSWYEVEQFRQYSLLGLYQDISGMVMGP</sequence>
<protein>
    <recommendedName>
        <fullName evidence="4">Expp1 protein</fullName>
    </recommendedName>
</protein>
<keyword evidence="3" id="KW-1185">Reference proteome</keyword>